<dbReference type="RefSeq" id="WP_150380829.1">
    <property type="nucleotide sequence ID" value="NZ_RZUI01000002.1"/>
</dbReference>
<name>A0A5M9ZVJ5_9BIFI</name>
<evidence type="ECO:0000313" key="1">
    <source>
        <dbReference type="EMBL" id="KAA8831656.1"/>
    </source>
</evidence>
<protein>
    <submittedName>
        <fullName evidence="1">Uncharacterized protein</fullName>
    </submittedName>
</protein>
<comment type="caution">
    <text evidence="1">The sequence shown here is derived from an EMBL/GenBank/DDBJ whole genome shotgun (WGS) entry which is preliminary data.</text>
</comment>
<gene>
    <name evidence="1" type="ORF">EMO89_02735</name>
</gene>
<dbReference type="EMBL" id="RZUI01000002">
    <property type="protein sequence ID" value="KAA8831656.1"/>
    <property type="molecule type" value="Genomic_DNA"/>
</dbReference>
<sequence length="129" mass="14070">MAATTVTVGYEQLLPVRITLLAGATNRYRFRFVAKDTGSDDRQPIDLTGWRAVSQLRTNGVTVLDISPYITLDANGYITVSIPDEATYGLKEQTCDYDLLLEDPAGDVIRVIAGKARVKHVTSEGASHV</sequence>
<organism evidence="1 2">
    <name type="scientific">Bifidobacterium tissieri</name>
    <dbReference type="NCBI Taxonomy" id="1630162"/>
    <lineage>
        <taxon>Bacteria</taxon>
        <taxon>Bacillati</taxon>
        <taxon>Actinomycetota</taxon>
        <taxon>Actinomycetes</taxon>
        <taxon>Bifidobacteriales</taxon>
        <taxon>Bifidobacteriaceae</taxon>
        <taxon>Bifidobacterium</taxon>
    </lineage>
</organism>
<dbReference type="Proteomes" id="UP000412028">
    <property type="component" value="Unassembled WGS sequence"/>
</dbReference>
<dbReference type="OrthoDB" id="9804934at2"/>
<reference evidence="1 2" key="1">
    <citation type="journal article" date="2019" name="Syst. Appl. Microbiol.">
        <title>Characterization of Bifidobacterium species in feaces of the Egyptian fruit bat: Description of B. vespertilionis sp. nov. and B. rousetti sp. nov.</title>
        <authorList>
            <person name="Modesto M."/>
            <person name="Satti M."/>
            <person name="Watanabe K."/>
            <person name="Puglisi E."/>
            <person name="Morelli L."/>
            <person name="Huang C.-H."/>
            <person name="Liou J.-S."/>
            <person name="Miyashita M."/>
            <person name="Tamura T."/>
            <person name="Saito S."/>
            <person name="Mori K."/>
            <person name="Huang L."/>
            <person name="Sciavilla P."/>
            <person name="Sandri C."/>
            <person name="Spiezio C."/>
            <person name="Vitali F."/>
            <person name="Cavalieri D."/>
            <person name="Perpetuini G."/>
            <person name="Tofalo R."/>
            <person name="Bonetti A."/>
            <person name="Arita M."/>
            <person name="Mattarelli P."/>
        </authorList>
    </citation>
    <scope>NUCLEOTIDE SEQUENCE [LARGE SCALE GENOMIC DNA]</scope>
    <source>
        <strain evidence="1 2">RST7</strain>
    </source>
</reference>
<accession>A0A5M9ZVJ5</accession>
<dbReference type="AlphaFoldDB" id="A0A5M9ZVJ5"/>
<evidence type="ECO:0000313" key="2">
    <source>
        <dbReference type="Proteomes" id="UP000412028"/>
    </source>
</evidence>
<proteinExistence type="predicted"/>